<protein>
    <submittedName>
        <fullName evidence="3">ABC transporter substrate-binding protein</fullName>
    </submittedName>
</protein>
<dbReference type="PANTHER" id="PTHR35936:SF25">
    <property type="entry name" value="ABC TRANSPORTER SUBSTRATE-BINDING PROTEIN"/>
    <property type="match status" value="1"/>
</dbReference>
<dbReference type="Proteomes" id="UP001297581">
    <property type="component" value="Unassembled WGS sequence"/>
</dbReference>
<proteinExistence type="inferred from homology"/>
<reference evidence="3 4" key="1">
    <citation type="submission" date="2022-02" db="EMBL/GenBank/DDBJ databases">
        <title>The genome sequence of Shewanella sp. 3B26.</title>
        <authorList>
            <person name="Du J."/>
        </authorList>
    </citation>
    <scope>NUCLEOTIDE SEQUENCE [LARGE SCALE GENOMIC DNA]</scope>
    <source>
        <strain evidence="3 4">3B26</strain>
    </source>
</reference>
<dbReference type="SUPFAM" id="SSF53850">
    <property type="entry name" value="Periplasmic binding protein-like II"/>
    <property type="match status" value="1"/>
</dbReference>
<evidence type="ECO:0000256" key="1">
    <source>
        <dbReference type="ARBA" id="ARBA00010333"/>
    </source>
</evidence>
<comment type="caution">
    <text evidence="3">The sequence shown here is derived from an EMBL/GenBank/DDBJ whole genome shotgun (WGS) entry which is preliminary data.</text>
</comment>
<sequence>MRLSLFLLAMCLALASHAATVTIGALNNKPPYVLEDSESGLELDIIRAAFAEVGMDVRFKFYSRKRQLLFYEKERLDGVMTVNSYFGLPGYASDHYIYYRNVAISLKERGVKLRQIIDLKNYSVAAFENASFMLGGEFQKVSSNTIYRELNPQTNQNKMLYLGRIDVAVADKYIFLANNRLVETEVDTSLPLEYHEVFPRTAYLLMFHNSVVRDAFNEGLKKIKKNGQYQQLMKTYLN</sequence>
<organism evidence="3 4">
    <name type="scientific">Shewanella zhuhaiensis</name>
    <dbReference type="NCBI Taxonomy" id="2919576"/>
    <lineage>
        <taxon>Bacteria</taxon>
        <taxon>Pseudomonadati</taxon>
        <taxon>Pseudomonadota</taxon>
        <taxon>Gammaproteobacteria</taxon>
        <taxon>Alteromonadales</taxon>
        <taxon>Shewanellaceae</taxon>
        <taxon>Shewanella</taxon>
    </lineage>
</organism>
<keyword evidence="4" id="KW-1185">Reference proteome</keyword>
<dbReference type="Gene3D" id="3.40.190.10">
    <property type="entry name" value="Periplasmic binding protein-like II"/>
    <property type="match status" value="2"/>
</dbReference>
<accession>A0AAJ1BIM3</accession>
<feature type="signal peptide" evidence="2">
    <location>
        <begin position="1"/>
        <end position="18"/>
    </location>
</feature>
<dbReference type="RefSeq" id="WP_240591616.1">
    <property type="nucleotide sequence ID" value="NZ_JAKUDL010000004.1"/>
</dbReference>
<name>A0AAJ1BIM3_9GAMM</name>
<evidence type="ECO:0000256" key="2">
    <source>
        <dbReference type="SAM" id="SignalP"/>
    </source>
</evidence>
<dbReference type="AlphaFoldDB" id="A0AAJ1BIM3"/>
<evidence type="ECO:0000313" key="3">
    <source>
        <dbReference type="EMBL" id="MCH4295403.1"/>
    </source>
</evidence>
<comment type="similarity">
    <text evidence="1">Belongs to the bacterial solute-binding protein 3 family.</text>
</comment>
<keyword evidence="2" id="KW-0732">Signal</keyword>
<feature type="chain" id="PRO_5042459709" evidence="2">
    <location>
        <begin position="19"/>
        <end position="238"/>
    </location>
</feature>
<gene>
    <name evidence="3" type="ORF">MJ923_13915</name>
</gene>
<dbReference type="PANTHER" id="PTHR35936">
    <property type="entry name" value="MEMBRANE-BOUND LYTIC MUREIN TRANSGLYCOSYLASE F"/>
    <property type="match status" value="1"/>
</dbReference>
<dbReference type="EMBL" id="JAKUDL010000004">
    <property type="protein sequence ID" value="MCH4295403.1"/>
    <property type="molecule type" value="Genomic_DNA"/>
</dbReference>
<evidence type="ECO:0000313" key="4">
    <source>
        <dbReference type="Proteomes" id="UP001297581"/>
    </source>
</evidence>